<dbReference type="PANTHER" id="PTHR11785:SF512">
    <property type="entry name" value="SOBREMESA, ISOFORM B"/>
    <property type="match status" value="1"/>
</dbReference>
<accession>A0ABT6Y456</accession>
<dbReference type="PIRSF" id="PIRSF006060">
    <property type="entry name" value="AA_transporter"/>
    <property type="match status" value="1"/>
</dbReference>
<proteinExistence type="predicted"/>
<feature type="transmembrane region" description="Helical" evidence="5">
    <location>
        <begin position="297"/>
        <end position="323"/>
    </location>
</feature>
<feature type="transmembrane region" description="Helical" evidence="5">
    <location>
        <begin position="131"/>
        <end position="149"/>
    </location>
</feature>
<dbReference type="Proteomes" id="UP001236507">
    <property type="component" value="Unassembled WGS sequence"/>
</dbReference>
<dbReference type="Gene3D" id="1.20.1740.10">
    <property type="entry name" value="Amino acid/polyamine transporter I"/>
    <property type="match status" value="1"/>
</dbReference>
<evidence type="ECO:0000313" key="7">
    <source>
        <dbReference type="Proteomes" id="UP001236507"/>
    </source>
</evidence>
<sequence>MSLLQPKIGLRSASLLVVSVIVGSGVFKKIAPMSAELGSPWLVLLCWVVAGLITLAGALTTAEMASLFPDSGGEYQYYRKVYNPFFAFLYGWGNFTVMKTASIAALSYVFAESFYSIFAKNLPLYFIDAGILIKIIATLLVASLTYVNYKGLTIAEKLSNSLTFLMFLSVGIFVFWGLWSPQGSWENLSHSSSFEIYQHRTTGTWIKALFAACLGAFWGYEGWNHIGFIGEEVKSPQKNLPLALTFGTLAVILIYVSLNLVYLRVLPIEAFIQINENPNTIAAIEVAKVIMGPIGTILLACLILLTTLNATNGTILMSARLFYAMGRDKLFFTQTAHIHPNYQTPSFALLFQALWSVLLIWSGSFDQLTDMLVFASFIYYGATAYGVILLRQKEPMLKRVYKVVGYPYIPIVFILFCLVLVTVTLFTQPVQAFSGLALIGSGIPFYFYWNKIESKG</sequence>
<keyword evidence="4 5" id="KW-0472">Membrane</keyword>
<dbReference type="Pfam" id="PF13520">
    <property type="entry name" value="AA_permease_2"/>
    <property type="match status" value="1"/>
</dbReference>
<feature type="transmembrane region" description="Helical" evidence="5">
    <location>
        <begin position="432"/>
        <end position="449"/>
    </location>
</feature>
<organism evidence="6 7">
    <name type="scientific">Flectobacillus roseus</name>
    <dbReference type="NCBI Taxonomy" id="502259"/>
    <lineage>
        <taxon>Bacteria</taxon>
        <taxon>Pseudomonadati</taxon>
        <taxon>Bacteroidota</taxon>
        <taxon>Cytophagia</taxon>
        <taxon>Cytophagales</taxon>
        <taxon>Flectobacillaceae</taxon>
        <taxon>Flectobacillus</taxon>
    </lineage>
</organism>
<feature type="transmembrane region" description="Helical" evidence="5">
    <location>
        <begin position="42"/>
        <end position="65"/>
    </location>
</feature>
<evidence type="ECO:0000313" key="6">
    <source>
        <dbReference type="EMBL" id="MDI9858353.1"/>
    </source>
</evidence>
<protein>
    <submittedName>
        <fullName evidence="6">Amino acid permease</fullName>
    </submittedName>
</protein>
<dbReference type="RefSeq" id="WP_283343589.1">
    <property type="nucleotide sequence ID" value="NZ_JASHIF010000002.1"/>
</dbReference>
<dbReference type="InterPro" id="IPR050598">
    <property type="entry name" value="AminoAcid_Transporter"/>
</dbReference>
<feature type="transmembrane region" description="Helical" evidence="5">
    <location>
        <begin position="403"/>
        <end position="426"/>
    </location>
</feature>
<comment type="caution">
    <text evidence="6">The sequence shown here is derived from an EMBL/GenBank/DDBJ whole genome shotgun (WGS) entry which is preliminary data.</text>
</comment>
<reference evidence="6 7" key="1">
    <citation type="submission" date="2023-05" db="EMBL/GenBank/DDBJ databases">
        <title>Novel species of genus Flectobacillus isolated from stream in China.</title>
        <authorList>
            <person name="Lu H."/>
        </authorList>
    </citation>
    <scope>NUCLEOTIDE SEQUENCE [LARGE SCALE GENOMIC DNA]</scope>
    <source>
        <strain evidence="6 7">KCTC 42575</strain>
    </source>
</reference>
<evidence type="ECO:0000256" key="3">
    <source>
        <dbReference type="ARBA" id="ARBA00022989"/>
    </source>
</evidence>
<feature type="transmembrane region" description="Helical" evidence="5">
    <location>
        <begin position="161"/>
        <end position="179"/>
    </location>
</feature>
<keyword evidence="3 5" id="KW-1133">Transmembrane helix</keyword>
<evidence type="ECO:0000256" key="1">
    <source>
        <dbReference type="ARBA" id="ARBA00004141"/>
    </source>
</evidence>
<name>A0ABT6Y456_9BACT</name>
<evidence type="ECO:0000256" key="4">
    <source>
        <dbReference type="ARBA" id="ARBA00023136"/>
    </source>
</evidence>
<evidence type="ECO:0000256" key="5">
    <source>
        <dbReference type="SAM" id="Phobius"/>
    </source>
</evidence>
<dbReference type="InterPro" id="IPR002293">
    <property type="entry name" value="AA/rel_permease1"/>
</dbReference>
<feature type="transmembrane region" description="Helical" evidence="5">
    <location>
        <begin position="371"/>
        <end position="391"/>
    </location>
</feature>
<comment type="subcellular location">
    <subcellularLocation>
        <location evidence="1">Membrane</location>
        <topology evidence="1">Multi-pass membrane protein</topology>
    </subcellularLocation>
</comment>
<dbReference type="PANTHER" id="PTHR11785">
    <property type="entry name" value="AMINO ACID TRANSPORTER"/>
    <property type="match status" value="1"/>
</dbReference>
<feature type="transmembrane region" description="Helical" evidence="5">
    <location>
        <begin position="240"/>
        <end position="258"/>
    </location>
</feature>
<keyword evidence="2 5" id="KW-0812">Transmembrane</keyword>
<feature type="transmembrane region" description="Helical" evidence="5">
    <location>
        <begin position="85"/>
        <end position="111"/>
    </location>
</feature>
<dbReference type="EMBL" id="JASHIF010000002">
    <property type="protein sequence ID" value="MDI9858353.1"/>
    <property type="molecule type" value="Genomic_DNA"/>
</dbReference>
<gene>
    <name evidence="6" type="ORF">QM524_03915</name>
</gene>
<keyword evidence="7" id="KW-1185">Reference proteome</keyword>
<feature type="transmembrane region" description="Helical" evidence="5">
    <location>
        <begin position="12"/>
        <end position="30"/>
    </location>
</feature>
<evidence type="ECO:0000256" key="2">
    <source>
        <dbReference type="ARBA" id="ARBA00022692"/>
    </source>
</evidence>